<name>A0A2T5MGC4_9GAMM</name>
<sequence length="96" mass="9991">MKITTLIAAAAFALTAMTAQASEYDGVDETPSAMAMGADLLFVRPLGLVATVVGTALFIVQLPLSLIIGEAPTGPAQRLVVEPAAFTFRRPLGQMD</sequence>
<accession>A0A2T5MGC4</accession>
<feature type="transmembrane region" description="Helical" evidence="1">
    <location>
        <begin position="45"/>
        <end position="68"/>
    </location>
</feature>
<comment type="caution">
    <text evidence="3">The sequence shown here is derived from an EMBL/GenBank/DDBJ whole genome shotgun (WGS) entry which is preliminary data.</text>
</comment>
<dbReference type="Proteomes" id="UP000244248">
    <property type="component" value="Unassembled WGS sequence"/>
</dbReference>
<dbReference type="EMBL" id="QANS01000003">
    <property type="protein sequence ID" value="PTU31610.1"/>
    <property type="molecule type" value="Genomic_DNA"/>
</dbReference>
<evidence type="ECO:0000256" key="2">
    <source>
        <dbReference type="SAM" id="SignalP"/>
    </source>
</evidence>
<keyword evidence="2" id="KW-0732">Signal</keyword>
<gene>
    <name evidence="3" type="ORF">CJD38_09840</name>
</gene>
<keyword evidence="1" id="KW-0812">Transmembrane</keyword>
<evidence type="ECO:0000256" key="1">
    <source>
        <dbReference type="SAM" id="Phobius"/>
    </source>
</evidence>
<evidence type="ECO:0000313" key="4">
    <source>
        <dbReference type="Proteomes" id="UP000244248"/>
    </source>
</evidence>
<dbReference type="RefSeq" id="WP_107940156.1">
    <property type="nucleotide sequence ID" value="NZ_QANS01000003.1"/>
</dbReference>
<keyword evidence="4" id="KW-1185">Reference proteome</keyword>
<reference evidence="3 4" key="1">
    <citation type="submission" date="2018-04" db="EMBL/GenBank/DDBJ databases">
        <title>Novel species isolated from glacier.</title>
        <authorList>
            <person name="Liu Q."/>
            <person name="Xin Y.-H."/>
        </authorList>
    </citation>
    <scope>NUCLEOTIDE SEQUENCE [LARGE SCALE GENOMIC DNA]</scope>
    <source>
        <strain evidence="3 4">GT1R17</strain>
    </source>
</reference>
<proteinExistence type="predicted"/>
<organism evidence="3 4">
    <name type="scientific">Stenotrophobium rhamnosiphilum</name>
    <dbReference type="NCBI Taxonomy" id="2029166"/>
    <lineage>
        <taxon>Bacteria</taxon>
        <taxon>Pseudomonadati</taxon>
        <taxon>Pseudomonadota</taxon>
        <taxon>Gammaproteobacteria</taxon>
        <taxon>Nevskiales</taxon>
        <taxon>Nevskiaceae</taxon>
        <taxon>Stenotrophobium</taxon>
    </lineage>
</organism>
<keyword evidence="1" id="KW-0472">Membrane</keyword>
<dbReference type="AlphaFoldDB" id="A0A2T5MGC4"/>
<evidence type="ECO:0000313" key="3">
    <source>
        <dbReference type="EMBL" id="PTU31610.1"/>
    </source>
</evidence>
<protein>
    <recommendedName>
        <fullName evidence="5">Multidrug transporter</fullName>
    </recommendedName>
</protein>
<dbReference type="OrthoDB" id="332175at2"/>
<feature type="signal peptide" evidence="2">
    <location>
        <begin position="1"/>
        <end position="21"/>
    </location>
</feature>
<keyword evidence="1" id="KW-1133">Transmembrane helix</keyword>
<evidence type="ECO:0008006" key="5">
    <source>
        <dbReference type="Google" id="ProtNLM"/>
    </source>
</evidence>
<feature type="chain" id="PRO_5015426967" description="Multidrug transporter" evidence="2">
    <location>
        <begin position="22"/>
        <end position="96"/>
    </location>
</feature>